<reference evidence="8 9" key="1">
    <citation type="submission" date="2017-11" db="EMBL/GenBank/DDBJ databases">
        <title>Genomic Encyclopedia of Archaeal and Bacterial Type Strains, Phase II (KMG-II): From Individual Species to Whole Genera.</title>
        <authorList>
            <person name="Goeker M."/>
        </authorList>
    </citation>
    <scope>NUCLEOTIDE SEQUENCE [LARGE SCALE GENOMIC DNA]</scope>
    <source>
        <strain evidence="8 9">DSM 25625</strain>
    </source>
</reference>
<sequence>MPYLLGIDVGTTFTAAATLRMDEEASTESPIALPLGQRRDAVPSVLFYDDDLQLVVGEAAERRALVCADRVVREFKRRVGDGVPILVGESGIAAEDAFAALVVWVVARATEREGAPPFAITLSHPAGWGQYKRQLVRESLARAGLPDIGLITEPEAAAVHYAMQGQLVPGSTIAVYDLGGGTFDVAILRRTEDGGFEPIGRPEGIEHLGGIDFDDLVFRHTIASLGDSFASIDLADPGTLMAVSRMRRECVEAKEALSFDSETAIPVLLPELQTEVRLVRSELERMIAPAVQETIAVLRHAIQRGGLEPDDLTAILLTGGSSRVPLVTQLLSEQLGCAIAIDTDPKATIALGAAIATAASAQEALASMEAAAAITAEPGEAAEGLVERRPRGRIPAVFAAAPADAAVLLHSRVGLRAGVVAVAVGAIMYVVGAASPVVLHDIAAQGSVQEKSGEGVSSGAEEVVRDSSTVNEPPAPPLAPDGAAPPEMPWRVPASPSPSNNAPAPAVELQRPSGSSEGPIRGASPAPVAPAAPQAGSLSEDPPAPVDTQQAAPVPESPAPEEPAPVDPVPEDPAPVDPVPDDPAPVDPVPDDPAPMDPAPVESEPSDPAPVVQSTLEAPAESSSDTSMPDEQQAATEE</sequence>
<feature type="compositionally biased region" description="Low complexity" evidence="7">
    <location>
        <begin position="523"/>
        <end position="535"/>
    </location>
</feature>
<dbReference type="PROSITE" id="PS01036">
    <property type="entry name" value="HSP70_3"/>
    <property type="match status" value="1"/>
</dbReference>
<evidence type="ECO:0000313" key="8">
    <source>
        <dbReference type="EMBL" id="PJJ63493.1"/>
    </source>
</evidence>
<dbReference type="OrthoDB" id="9766019at2"/>
<keyword evidence="4" id="KW-0346">Stress response</keyword>
<evidence type="ECO:0000256" key="4">
    <source>
        <dbReference type="ARBA" id="ARBA00023016"/>
    </source>
</evidence>
<dbReference type="AlphaFoldDB" id="A0A2M9BZI5"/>
<keyword evidence="5" id="KW-0143">Chaperone</keyword>
<dbReference type="PANTHER" id="PTHR19375">
    <property type="entry name" value="HEAT SHOCK PROTEIN 70KDA"/>
    <property type="match status" value="1"/>
</dbReference>
<feature type="compositionally biased region" description="Low complexity" evidence="7">
    <location>
        <begin position="493"/>
        <end position="506"/>
    </location>
</feature>
<evidence type="ECO:0000256" key="6">
    <source>
        <dbReference type="RuleBase" id="RU003322"/>
    </source>
</evidence>
<evidence type="ECO:0000256" key="7">
    <source>
        <dbReference type="SAM" id="MobiDB-lite"/>
    </source>
</evidence>
<dbReference type="EMBL" id="PGFB01000002">
    <property type="protein sequence ID" value="PJJ63493.1"/>
    <property type="molecule type" value="Genomic_DNA"/>
</dbReference>
<keyword evidence="2 6" id="KW-0547">Nucleotide-binding</keyword>
<evidence type="ECO:0000256" key="2">
    <source>
        <dbReference type="ARBA" id="ARBA00022741"/>
    </source>
</evidence>
<evidence type="ECO:0000256" key="5">
    <source>
        <dbReference type="ARBA" id="ARBA00023186"/>
    </source>
</evidence>
<feature type="region of interest" description="Disordered" evidence="7">
    <location>
        <begin position="447"/>
        <end position="638"/>
    </location>
</feature>
<dbReference type="InterPro" id="IPR043129">
    <property type="entry name" value="ATPase_NBD"/>
</dbReference>
<dbReference type="GO" id="GO:0140662">
    <property type="term" value="F:ATP-dependent protein folding chaperone"/>
    <property type="evidence" value="ECO:0007669"/>
    <property type="project" value="InterPro"/>
</dbReference>
<dbReference type="Gene3D" id="3.30.420.40">
    <property type="match status" value="2"/>
</dbReference>
<comment type="caution">
    <text evidence="8">The sequence shown here is derived from an EMBL/GenBank/DDBJ whole genome shotgun (WGS) entry which is preliminary data.</text>
</comment>
<keyword evidence="3 6" id="KW-0067">ATP-binding</keyword>
<dbReference type="SUPFAM" id="SSF53067">
    <property type="entry name" value="Actin-like ATPase domain"/>
    <property type="match status" value="2"/>
</dbReference>
<evidence type="ECO:0000256" key="1">
    <source>
        <dbReference type="ARBA" id="ARBA00007381"/>
    </source>
</evidence>
<dbReference type="Gene3D" id="3.90.640.10">
    <property type="entry name" value="Actin, Chain A, domain 4"/>
    <property type="match status" value="1"/>
</dbReference>
<dbReference type="Pfam" id="PF00012">
    <property type="entry name" value="HSP70"/>
    <property type="match status" value="1"/>
</dbReference>
<evidence type="ECO:0000256" key="3">
    <source>
        <dbReference type="ARBA" id="ARBA00022840"/>
    </source>
</evidence>
<dbReference type="Proteomes" id="UP000230161">
    <property type="component" value="Unassembled WGS sequence"/>
</dbReference>
<feature type="compositionally biased region" description="Pro residues" evidence="7">
    <location>
        <begin position="555"/>
        <end position="598"/>
    </location>
</feature>
<protein>
    <submittedName>
        <fullName evidence="8">Hsp70 protein</fullName>
    </submittedName>
</protein>
<organism evidence="8 9">
    <name type="scientific">Compostimonas suwonensis</name>
    <dbReference type="NCBI Taxonomy" id="1048394"/>
    <lineage>
        <taxon>Bacteria</taxon>
        <taxon>Bacillati</taxon>
        <taxon>Actinomycetota</taxon>
        <taxon>Actinomycetes</taxon>
        <taxon>Micrococcales</taxon>
        <taxon>Microbacteriaceae</taxon>
        <taxon>Compostimonas</taxon>
    </lineage>
</organism>
<dbReference type="GO" id="GO:0005524">
    <property type="term" value="F:ATP binding"/>
    <property type="evidence" value="ECO:0007669"/>
    <property type="project" value="UniProtKB-KW"/>
</dbReference>
<gene>
    <name evidence="8" type="ORF">CLV54_1161</name>
</gene>
<comment type="similarity">
    <text evidence="1 6">Belongs to the heat shock protein 70 family.</text>
</comment>
<proteinExistence type="inferred from homology"/>
<dbReference type="InterPro" id="IPR018181">
    <property type="entry name" value="Heat_shock_70_CS"/>
</dbReference>
<evidence type="ECO:0000313" key="9">
    <source>
        <dbReference type="Proteomes" id="UP000230161"/>
    </source>
</evidence>
<dbReference type="PRINTS" id="PR00301">
    <property type="entry name" value="HEATSHOCK70"/>
</dbReference>
<keyword evidence="9" id="KW-1185">Reference proteome</keyword>
<dbReference type="InterPro" id="IPR013126">
    <property type="entry name" value="Hsp_70_fam"/>
</dbReference>
<feature type="compositionally biased region" description="Polar residues" evidence="7">
    <location>
        <begin position="612"/>
        <end position="638"/>
    </location>
</feature>
<accession>A0A2M9BZI5</accession>
<name>A0A2M9BZI5_9MICO</name>